<feature type="transmembrane region" description="Helical" evidence="6">
    <location>
        <begin position="83"/>
        <end position="103"/>
    </location>
</feature>
<evidence type="ECO:0000256" key="3">
    <source>
        <dbReference type="ARBA" id="ARBA00022692"/>
    </source>
</evidence>
<organism evidence="8 9">
    <name type="scientific">Enterovibrio norvegicus</name>
    <dbReference type="NCBI Taxonomy" id="188144"/>
    <lineage>
        <taxon>Bacteria</taxon>
        <taxon>Pseudomonadati</taxon>
        <taxon>Pseudomonadota</taxon>
        <taxon>Gammaproteobacteria</taxon>
        <taxon>Vibrionales</taxon>
        <taxon>Vibrionaceae</taxon>
        <taxon>Enterovibrio</taxon>
    </lineage>
</organism>
<evidence type="ECO:0000259" key="7">
    <source>
        <dbReference type="Pfam" id="PF00482"/>
    </source>
</evidence>
<dbReference type="RefSeq" id="WP_102391521.1">
    <property type="nucleotide sequence ID" value="NZ_MDAG01000009.1"/>
</dbReference>
<protein>
    <submittedName>
        <fullName evidence="8">Biotin synthase</fullName>
    </submittedName>
</protein>
<feature type="transmembrane region" description="Helical" evidence="6">
    <location>
        <begin position="115"/>
        <end position="133"/>
    </location>
</feature>
<dbReference type="PANTHER" id="PTHR35007:SF2">
    <property type="entry name" value="PILUS ASSEMBLE PROTEIN"/>
    <property type="match status" value="1"/>
</dbReference>
<keyword evidence="2" id="KW-1003">Cell membrane</keyword>
<evidence type="ECO:0000256" key="6">
    <source>
        <dbReference type="SAM" id="Phobius"/>
    </source>
</evidence>
<dbReference type="InterPro" id="IPR018076">
    <property type="entry name" value="T2SS_GspF_dom"/>
</dbReference>
<gene>
    <name evidence="8" type="ORF">BCT23_20920</name>
</gene>
<feature type="transmembrane region" description="Helical" evidence="6">
    <location>
        <begin position="264"/>
        <end position="284"/>
    </location>
</feature>
<evidence type="ECO:0000313" key="9">
    <source>
        <dbReference type="Proteomes" id="UP000235387"/>
    </source>
</evidence>
<comment type="subcellular location">
    <subcellularLocation>
        <location evidence="1">Cell membrane</location>
        <topology evidence="1">Multi-pass membrane protein</topology>
    </subcellularLocation>
</comment>
<dbReference type="AlphaFoldDB" id="A0A2N7L806"/>
<evidence type="ECO:0000256" key="5">
    <source>
        <dbReference type="ARBA" id="ARBA00023136"/>
    </source>
</evidence>
<feature type="transmembrane region" description="Helical" evidence="6">
    <location>
        <begin position="6"/>
        <end position="28"/>
    </location>
</feature>
<keyword evidence="3 6" id="KW-0812">Transmembrane</keyword>
<dbReference type="Proteomes" id="UP000235387">
    <property type="component" value="Unassembled WGS sequence"/>
</dbReference>
<evidence type="ECO:0000313" key="8">
    <source>
        <dbReference type="EMBL" id="PMN90266.1"/>
    </source>
</evidence>
<sequence>MSGVALLVFSVLVALGAATVLTMGYAALRRRKSLDGTLTTGTKKASATAEITRITSGFFSATNTEIAEKFIGAGFYNTRLAPYYFFLKYTVGAIGIMIILFTGESPFLEDFTRKIMWLSLLIVMVVIAPDMYLEMRRRALANKITRKLPYLLDIMGVCVKTGMTVETTLFYLTSEMAAFDRDIAYVLKRLRDRAQTVGLDKALHELHIRIPAPEVHSFVITLTQSMKHGTSIYDVLSTLAKDIREIQLLTLEEKAGKLSSKMSIPLILFIMMPIVVLITAPGVMRMLG</sequence>
<reference evidence="9" key="1">
    <citation type="submission" date="2016-07" db="EMBL/GenBank/DDBJ databases">
        <title>Nontailed viruses are major unrecognized killers of bacteria in the ocean.</title>
        <authorList>
            <person name="Kauffman K."/>
            <person name="Hussain F."/>
            <person name="Yang J."/>
            <person name="Arevalo P."/>
            <person name="Brown J."/>
            <person name="Cutler M."/>
            <person name="Kelly L."/>
            <person name="Polz M.F."/>
        </authorList>
    </citation>
    <scope>NUCLEOTIDE SEQUENCE [LARGE SCALE GENOMIC DNA]</scope>
    <source>
        <strain evidence="9">10N.261.45.A10</strain>
    </source>
</reference>
<accession>A0A2N7L806</accession>
<proteinExistence type="predicted"/>
<dbReference type="GO" id="GO:0005886">
    <property type="term" value="C:plasma membrane"/>
    <property type="evidence" value="ECO:0007669"/>
    <property type="project" value="UniProtKB-SubCell"/>
</dbReference>
<dbReference type="STRING" id="1190603.A1OO_16725"/>
<dbReference type="EMBL" id="MDAL01000034">
    <property type="protein sequence ID" value="PMN90266.1"/>
    <property type="molecule type" value="Genomic_DNA"/>
</dbReference>
<feature type="domain" description="Type II secretion system protein GspF" evidence="7">
    <location>
        <begin position="152"/>
        <end position="279"/>
    </location>
</feature>
<evidence type="ECO:0000256" key="2">
    <source>
        <dbReference type="ARBA" id="ARBA00022475"/>
    </source>
</evidence>
<comment type="caution">
    <text evidence="8">The sequence shown here is derived from an EMBL/GenBank/DDBJ whole genome shotgun (WGS) entry which is preliminary data.</text>
</comment>
<evidence type="ECO:0000256" key="1">
    <source>
        <dbReference type="ARBA" id="ARBA00004651"/>
    </source>
</evidence>
<dbReference type="PANTHER" id="PTHR35007">
    <property type="entry name" value="INTEGRAL MEMBRANE PROTEIN-RELATED"/>
    <property type="match status" value="1"/>
</dbReference>
<name>A0A2N7L806_9GAMM</name>
<keyword evidence="4 6" id="KW-1133">Transmembrane helix</keyword>
<evidence type="ECO:0000256" key="4">
    <source>
        <dbReference type="ARBA" id="ARBA00022989"/>
    </source>
</evidence>
<dbReference type="Pfam" id="PF00482">
    <property type="entry name" value="T2SSF"/>
    <property type="match status" value="1"/>
</dbReference>
<keyword evidence="5 6" id="KW-0472">Membrane</keyword>